<reference evidence="1" key="1">
    <citation type="journal article" date="2015" name="Nature">
        <title>Complex archaea that bridge the gap between prokaryotes and eukaryotes.</title>
        <authorList>
            <person name="Spang A."/>
            <person name="Saw J.H."/>
            <person name="Jorgensen S.L."/>
            <person name="Zaremba-Niedzwiedzka K."/>
            <person name="Martijn J."/>
            <person name="Lind A.E."/>
            <person name="van Eijk R."/>
            <person name="Schleper C."/>
            <person name="Guy L."/>
            <person name="Ettema T.J."/>
        </authorList>
    </citation>
    <scope>NUCLEOTIDE SEQUENCE</scope>
</reference>
<evidence type="ECO:0000313" key="1">
    <source>
        <dbReference type="EMBL" id="KKL73313.1"/>
    </source>
</evidence>
<protein>
    <submittedName>
        <fullName evidence="1">Uncharacterized protein</fullName>
    </submittedName>
</protein>
<dbReference type="EMBL" id="LAZR01024997">
    <property type="protein sequence ID" value="KKL73313.1"/>
    <property type="molecule type" value="Genomic_DNA"/>
</dbReference>
<comment type="caution">
    <text evidence="1">The sequence shown here is derived from an EMBL/GenBank/DDBJ whole genome shotgun (WGS) entry which is preliminary data.</text>
</comment>
<proteinExistence type="predicted"/>
<gene>
    <name evidence="1" type="ORF">LCGC14_2076150</name>
</gene>
<name>A0A0F9EGW3_9ZZZZ</name>
<organism evidence="1">
    <name type="scientific">marine sediment metagenome</name>
    <dbReference type="NCBI Taxonomy" id="412755"/>
    <lineage>
        <taxon>unclassified sequences</taxon>
        <taxon>metagenomes</taxon>
        <taxon>ecological metagenomes</taxon>
    </lineage>
</organism>
<dbReference type="AlphaFoldDB" id="A0A0F9EGW3"/>
<feature type="non-terminal residue" evidence="1">
    <location>
        <position position="1"/>
    </location>
</feature>
<sequence length="38" mass="4570">IAIISLKFDILSFPFFQMDVFVESYQVVRYLRRNMVSP</sequence>
<accession>A0A0F9EGW3</accession>